<evidence type="ECO:0000313" key="1">
    <source>
        <dbReference type="EnsemblMetazoa" id="SMAR010645-PA"/>
    </source>
</evidence>
<dbReference type="EnsemblMetazoa" id="SMAR010645-RA">
    <property type="protein sequence ID" value="SMAR010645-PA"/>
    <property type="gene ID" value="SMAR010645"/>
</dbReference>
<name>T1JA86_STRMM</name>
<evidence type="ECO:0000313" key="2">
    <source>
        <dbReference type="Proteomes" id="UP000014500"/>
    </source>
</evidence>
<proteinExistence type="predicted"/>
<sequence>MIKSKQKRSPSLARLLCGKVTLSLLVRVGAVAVFAAPIDLQLVCTEDEKIEIRRYDGLALNVDLENGDEKNSGNIHDANDAEKKRELLISQY</sequence>
<organism evidence="1 2">
    <name type="scientific">Strigamia maritima</name>
    <name type="common">European centipede</name>
    <name type="synonym">Geophilus maritimus</name>
    <dbReference type="NCBI Taxonomy" id="126957"/>
    <lineage>
        <taxon>Eukaryota</taxon>
        <taxon>Metazoa</taxon>
        <taxon>Ecdysozoa</taxon>
        <taxon>Arthropoda</taxon>
        <taxon>Myriapoda</taxon>
        <taxon>Chilopoda</taxon>
        <taxon>Pleurostigmophora</taxon>
        <taxon>Geophilomorpha</taxon>
        <taxon>Linotaeniidae</taxon>
        <taxon>Strigamia</taxon>
    </lineage>
</organism>
<keyword evidence="2" id="KW-1185">Reference proteome</keyword>
<reference evidence="2" key="1">
    <citation type="submission" date="2011-05" db="EMBL/GenBank/DDBJ databases">
        <authorList>
            <person name="Richards S.R."/>
            <person name="Qu J."/>
            <person name="Jiang H."/>
            <person name="Jhangiani S.N."/>
            <person name="Agravi P."/>
            <person name="Goodspeed R."/>
            <person name="Gross S."/>
            <person name="Mandapat C."/>
            <person name="Jackson L."/>
            <person name="Mathew T."/>
            <person name="Pu L."/>
            <person name="Thornton R."/>
            <person name="Saada N."/>
            <person name="Wilczek-Boney K.B."/>
            <person name="Lee S."/>
            <person name="Kovar C."/>
            <person name="Wu Y."/>
            <person name="Scherer S.E."/>
            <person name="Worley K.C."/>
            <person name="Muzny D.M."/>
            <person name="Gibbs R."/>
        </authorList>
    </citation>
    <scope>NUCLEOTIDE SEQUENCE</scope>
    <source>
        <strain evidence="2">Brora</strain>
    </source>
</reference>
<reference evidence="1" key="2">
    <citation type="submission" date="2015-02" db="UniProtKB">
        <authorList>
            <consortium name="EnsemblMetazoa"/>
        </authorList>
    </citation>
    <scope>IDENTIFICATION</scope>
</reference>
<dbReference type="HOGENOM" id="CLU_2416094_0_0_1"/>
<dbReference type="EMBL" id="JH431987">
    <property type="status" value="NOT_ANNOTATED_CDS"/>
    <property type="molecule type" value="Genomic_DNA"/>
</dbReference>
<dbReference type="AlphaFoldDB" id="T1JA86"/>
<protein>
    <submittedName>
        <fullName evidence="1">Uncharacterized protein</fullName>
    </submittedName>
</protein>
<accession>T1JA86</accession>
<dbReference type="Proteomes" id="UP000014500">
    <property type="component" value="Unassembled WGS sequence"/>
</dbReference>